<dbReference type="InterPro" id="IPR029058">
    <property type="entry name" value="AB_hydrolase_fold"/>
</dbReference>
<dbReference type="EMBL" id="QBMP01000059">
    <property type="protein sequence ID" value="PZO56956.1"/>
    <property type="molecule type" value="Genomic_DNA"/>
</dbReference>
<reference evidence="3" key="1">
    <citation type="submission" date="2018-04" db="EMBL/GenBank/DDBJ databases">
        <authorList>
            <person name="Cornet L."/>
        </authorList>
    </citation>
    <scope>NUCLEOTIDE SEQUENCE [LARGE SCALE GENOMIC DNA]</scope>
</reference>
<organism evidence="2 3">
    <name type="scientific">Phormidesmis priestleyi</name>
    <dbReference type="NCBI Taxonomy" id="268141"/>
    <lineage>
        <taxon>Bacteria</taxon>
        <taxon>Bacillati</taxon>
        <taxon>Cyanobacteriota</taxon>
        <taxon>Cyanophyceae</taxon>
        <taxon>Leptolyngbyales</taxon>
        <taxon>Leptolyngbyaceae</taxon>
        <taxon>Phormidesmis</taxon>
    </lineage>
</organism>
<name>A0A2W4XI64_9CYAN</name>
<dbReference type="AlphaFoldDB" id="A0A2W4XI64"/>
<proteinExistence type="predicted"/>
<reference evidence="2 3" key="2">
    <citation type="submission" date="2018-06" db="EMBL/GenBank/DDBJ databases">
        <title>Metagenomic assembly of (sub)arctic Cyanobacteria and their associated microbiome from non-axenic cultures.</title>
        <authorList>
            <person name="Baurain D."/>
        </authorList>
    </citation>
    <scope>NUCLEOTIDE SEQUENCE [LARGE SCALE GENOMIC DNA]</scope>
    <source>
        <strain evidence="2">ULC027bin1</strain>
    </source>
</reference>
<evidence type="ECO:0000259" key="1">
    <source>
        <dbReference type="Pfam" id="PF12146"/>
    </source>
</evidence>
<accession>A0A2W4XI64</accession>
<dbReference type="Proteomes" id="UP000249794">
    <property type="component" value="Unassembled WGS sequence"/>
</dbReference>
<dbReference type="PANTHER" id="PTHR37946">
    <property type="entry name" value="SLL1969 PROTEIN"/>
    <property type="match status" value="1"/>
</dbReference>
<evidence type="ECO:0000313" key="3">
    <source>
        <dbReference type="Proteomes" id="UP000249794"/>
    </source>
</evidence>
<protein>
    <submittedName>
        <fullName evidence="2">Lysophospholipase</fullName>
    </submittedName>
</protein>
<dbReference type="InterPro" id="IPR022742">
    <property type="entry name" value="Hydrolase_4"/>
</dbReference>
<dbReference type="Pfam" id="PF12146">
    <property type="entry name" value="Hydrolase_4"/>
    <property type="match status" value="1"/>
</dbReference>
<feature type="domain" description="Serine aminopeptidase S33" evidence="1">
    <location>
        <begin position="56"/>
        <end position="116"/>
    </location>
</feature>
<dbReference type="PANTHER" id="PTHR37946:SF1">
    <property type="entry name" value="SLL1969 PROTEIN"/>
    <property type="match status" value="1"/>
</dbReference>
<gene>
    <name evidence="2" type="ORF">DCF15_07730</name>
</gene>
<evidence type="ECO:0000313" key="2">
    <source>
        <dbReference type="EMBL" id="PZO56956.1"/>
    </source>
</evidence>
<dbReference type="SUPFAM" id="SSF53474">
    <property type="entry name" value="alpha/beta-Hydrolases"/>
    <property type="match status" value="1"/>
</dbReference>
<dbReference type="Gene3D" id="3.40.50.1820">
    <property type="entry name" value="alpha/beta hydrolase"/>
    <property type="match status" value="1"/>
</dbReference>
<sequence>MDQPDYILYAQHGWADINRGIGLLAQQIASPRSHVVVPNLGFVNTWIRIEPLIQRVEAIAIQTQSTYPQTPLRIVGHSMGGLIWLEVLARHPEWWPLVESLVLVGSPVGGADLSRMIDPFEWGIGIAKDLGRNRRALAEKIAAQVPTLIIVGDCDQGSDGIVPVECARFNQASYVALNNIKHADLKQHSAVAEVIQQFWQSSVHLCVPSLVSGDRDHVIAQLQAIPGMTDAHYRGFKQSTLWATLPDGLFLRTWQNALGIHHVFVSNAVGDCLFAGFVGWPHTGDLYTELSTLAVFQRSR</sequence>
<comment type="caution">
    <text evidence="2">The sequence shown here is derived from an EMBL/GenBank/DDBJ whole genome shotgun (WGS) entry which is preliminary data.</text>
</comment>